<accession>A0ACB7Z554</accession>
<dbReference type="Proteomes" id="UP000828048">
    <property type="component" value="Chromosome 4"/>
</dbReference>
<gene>
    <name evidence="1" type="ORF">Vadar_017921</name>
</gene>
<keyword evidence="2" id="KW-1185">Reference proteome</keyword>
<evidence type="ECO:0000313" key="1">
    <source>
        <dbReference type="EMBL" id="KAH7860781.1"/>
    </source>
</evidence>
<reference evidence="1 2" key="1">
    <citation type="journal article" date="2021" name="Hortic Res">
        <title>High-quality reference genome and annotation aids understanding of berry development for evergreen blueberry (Vaccinium darrowii).</title>
        <authorList>
            <person name="Yu J."/>
            <person name="Hulse-Kemp A.M."/>
            <person name="Babiker E."/>
            <person name="Staton M."/>
        </authorList>
    </citation>
    <scope>NUCLEOTIDE SEQUENCE [LARGE SCALE GENOMIC DNA]</scope>
    <source>
        <strain evidence="2">cv. NJ 8807/NJ 8810</strain>
        <tissue evidence="1">Young leaf</tissue>
    </source>
</reference>
<dbReference type="EMBL" id="CM037154">
    <property type="protein sequence ID" value="KAH7860781.1"/>
    <property type="molecule type" value="Genomic_DNA"/>
</dbReference>
<sequence>MDLDHFADDSNQMDLSQDEQKRGKDSKGKEIAGISRRRTWPQLNFLAILADYKLTLDASSRKELCQKLYDGVYLKPNRLEIEIKHGWRGCDF</sequence>
<name>A0ACB7Z554_9ERIC</name>
<proteinExistence type="predicted"/>
<protein>
    <submittedName>
        <fullName evidence="1">Uncharacterized protein</fullName>
    </submittedName>
</protein>
<evidence type="ECO:0000313" key="2">
    <source>
        <dbReference type="Proteomes" id="UP000828048"/>
    </source>
</evidence>
<organism evidence="1 2">
    <name type="scientific">Vaccinium darrowii</name>
    <dbReference type="NCBI Taxonomy" id="229202"/>
    <lineage>
        <taxon>Eukaryota</taxon>
        <taxon>Viridiplantae</taxon>
        <taxon>Streptophyta</taxon>
        <taxon>Embryophyta</taxon>
        <taxon>Tracheophyta</taxon>
        <taxon>Spermatophyta</taxon>
        <taxon>Magnoliopsida</taxon>
        <taxon>eudicotyledons</taxon>
        <taxon>Gunneridae</taxon>
        <taxon>Pentapetalae</taxon>
        <taxon>asterids</taxon>
        <taxon>Ericales</taxon>
        <taxon>Ericaceae</taxon>
        <taxon>Vaccinioideae</taxon>
        <taxon>Vaccinieae</taxon>
        <taxon>Vaccinium</taxon>
    </lineage>
</organism>
<comment type="caution">
    <text evidence="1">The sequence shown here is derived from an EMBL/GenBank/DDBJ whole genome shotgun (WGS) entry which is preliminary data.</text>
</comment>